<proteinExistence type="predicted"/>
<protein>
    <submittedName>
        <fullName evidence="1">Uncharacterized protein</fullName>
    </submittedName>
</protein>
<dbReference type="Proteomes" id="UP000193144">
    <property type="component" value="Unassembled WGS sequence"/>
</dbReference>
<gene>
    <name evidence="1" type="ORF">BCR34DRAFT_574745</name>
</gene>
<organism evidence="1 2">
    <name type="scientific">Clohesyomyces aquaticus</name>
    <dbReference type="NCBI Taxonomy" id="1231657"/>
    <lineage>
        <taxon>Eukaryota</taxon>
        <taxon>Fungi</taxon>
        <taxon>Dikarya</taxon>
        <taxon>Ascomycota</taxon>
        <taxon>Pezizomycotina</taxon>
        <taxon>Dothideomycetes</taxon>
        <taxon>Pleosporomycetidae</taxon>
        <taxon>Pleosporales</taxon>
        <taxon>Lindgomycetaceae</taxon>
        <taxon>Clohesyomyces</taxon>
    </lineage>
</organism>
<evidence type="ECO:0000313" key="1">
    <source>
        <dbReference type="EMBL" id="ORY01582.1"/>
    </source>
</evidence>
<evidence type="ECO:0000313" key="2">
    <source>
        <dbReference type="Proteomes" id="UP000193144"/>
    </source>
</evidence>
<dbReference type="EMBL" id="MCFA01000168">
    <property type="protein sequence ID" value="ORY01582.1"/>
    <property type="molecule type" value="Genomic_DNA"/>
</dbReference>
<dbReference type="AlphaFoldDB" id="A0A1Y1YU64"/>
<reference evidence="1 2" key="1">
    <citation type="submission" date="2016-07" db="EMBL/GenBank/DDBJ databases">
        <title>Pervasive Adenine N6-methylation of Active Genes in Fungi.</title>
        <authorList>
            <consortium name="DOE Joint Genome Institute"/>
            <person name="Mondo S.J."/>
            <person name="Dannebaum R.O."/>
            <person name="Kuo R.C."/>
            <person name="Labutti K."/>
            <person name="Haridas S."/>
            <person name="Kuo A."/>
            <person name="Salamov A."/>
            <person name="Ahrendt S.R."/>
            <person name="Lipzen A."/>
            <person name="Sullivan W."/>
            <person name="Andreopoulos W.B."/>
            <person name="Clum A."/>
            <person name="Lindquist E."/>
            <person name="Daum C."/>
            <person name="Ramamoorthy G.K."/>
            <person name="Gryganskyi A."/>
            <person name="Culley D."/>
            <person name="Magnuson J.K."/>
            <person name="James T.Y."/>
            <person name="O'Malley M.A."/>
            <person name="Stajich J.E."/>
            <person name="Spatafora J.W."/>
            <person name="Visel A."/>
            <person name="Grigoriev I.V."/>
        </authorList>
    </citation>
    <scope>NUCLEOTIDE SEQUENCE [LARGE SCALE GENOMIC DNA]</scope>
    <source>
        <strain evidence="1 2">CBS 115471</strain>
    </source>
</reference>
<accession>A0A1Y1YU64</accession>
<name>A0A1Y1YU64_9PLEO</name>
<keyword evidence="2" id="KW-1185">Reference proteome</keyword>
<sequence length="178" mass="19741">MTCSTTPTILLATLSPQHQSLLLSTITRHVSQNTFLLAPSLKLLVKDLIKPCFEIFPSASNMSDERECSVLDHAAVAWWRRLRTAGLVGLDALVTNRVAFVDFRGFFGLDRHRCPSSFFAAVALQVHVHLHIVVQILTHILLHAPQNLLLNNSLPLLHLSILRSSLHPPSPPPVAQPF</sequence>
<comment type="caution">
    <text evidence="1">The sequence shown here is derived from an EMBL/GenBank/DDBJ whole genome shotgun (WGS) entry which is preliminary data.</text>
</comment>